<proteinExistence type="predicted"/>
<dbReference type="AlphaFoldDB" id="A0A8X6JL38"/>
<dbReference type="Proteomes" id="UP000887116">
    <property type="component" value="Unassembled WGS sequence"/>
</dbReference>
<dbReference type="Gene3D" id="3.30.420.10">
    <property type="entry name" value="Ribonuclease H-like superfamily/Ribonuclease H"/>
    <property type="match status" value="1"/>
</dbReference>
<organism evidence="1 2">
    <name type="scientific">Trichonephila clavata</name>
    <name type="common">Joro spider</name>
    <name type="synonym">Nephila clavata</name>
    <dbReference type="NCBI Taxonomy" id="2740835"/>
    <lineage>
        <taxon>Eukaryota</taxon>
        <taxon>Metazoa</taxon>
        <taxon>Ecdysozoa</taxon>
        <taxon>Arthropoda</taxon>
        <taxon>Chelicerata</taxon>
        <taxon>Arachnida</taxon>
        <taxon>Araneae</taxon>
        <taxon>Araneomorphae</taxon>
        <taxon>Entelegynae</taxon>
        <taxon>Araneoidea</taxon>
        <taxon>Nephilidae</taxon>
        <taxon>Trichonephila</taxon>
    </lineage>
</organism>
<keyword evidence="2" id="KW-1185">Reference proteome</keyword>
<gene>
    <name evidence="1" type="ORF">TNCT_25741</name>
</gene>
<protein>
    <recommendedName>
        <fullName evidence="3">Transposase</fullName>
    </recommendedName>
</protein>
<evidence type="ECO:0000313" key="1">
    <source>
        <dbReference type="EMBL" id="GFR10866.1"/>
    </source>
</evidence>
<comment type="caution">
    <text evidence="1">The sequence shown here is derived from an EMBL/GenBank/DDBJ whole genome shotgun (WGS) entry which is preliminary data.</text>
</comment>
<name>A0A8X6JL38_TRICU</name>
<dbReference type="EMBL" id="BMAO01006722">
    <property type="protein sequence ID" value="GFR10866.1"/>
    <property type="molecule type" value="Genomic_DNA"/>
</dbReference>
<dbReference type="GO" id="GO:0003676">
    <property type="term" value="F:nucleic acid binding"/>
    <property type="evidence" value="ECO:0007669"/>
    <property type="project" value="InterPro"/>
</dbReference>
<dbReference type="InterPro" id="IPR036397">
    <property type="entry name" value="RNaseH_sf"/>
</dbReference>
<reference evidence="1" key="1">
    <citation type="submission" date="2020-07" db="EMBL/GenBank/DDBJ databases">
        <title>Multicomponent nature underlies the extraordinary mechanical properties of spider dragline silk.</title>
        <authorList>
            <person name="Kono N."/>
            <person name="Nakamura H."/>
            <person name="Mori M."/>
            <person name="Yoshida Y."/>
            <person name="Ohtoshi R."/>
            <person name="Malay A.D."/>
            <person name="Moran D.A.P."/>
            <person name="Tomita M."/>
            <person name="Numata K."/>
            <person name="Arakawa K."/>
        </authorList>
    </citation>
    <scope>NUCLEOTIDE SEQUENCE</scope>
</reference>
<sequence length="92" mass="10595">MTTKPTTLHETKTPPKEDYGDCFVILSRFDQPQLSKTRETITVDKCYNEIVKMHQKLAHKQPALVNKKVLILLNDNARSHVSMITCHKSCTR</sequence>
<accession>A0A8X6JL38</accession>
<dbReference type="OrthoDB" id="6433921at2759"/>
<evidence type="ECO:0000313" key="2">
    <source>
        <dbReference type="Proteomes" id="UP000887116"/>
    </source>
</evidence>
<evidence type="ECO:0008006" key="3">
    <source>
        <dbReference type="Google" id="ProtNLM"/>
    </source>
</evidence>